<keyword evidence="9 14" id="KW-0175">Coiled coil</keyword>
<evidence type="ECO:0000256" key="14">
    <source>
        <dbReference type="SAM" id="Coils"/>
    </source>
</evidence>
<dbReference type="FunFam" id="1.10.472.130:FF:000009">
    <property type="entry name" value="Dynein heavy chain 5, axonemal"/>
    <property type="match status" value="1"/>
</dbReference>
<dbReference type="FunFam" id="1.20.140.100:FF:000003">
    <property type="entry name" value="Dynein, axonemal, heavy chain 5"/>
    <property type="match status" value="1"/>
</dbReference>
<feature type="coiled-coil region" evidence="14">
    <location>
        <begin position="3733"/>
        <end position="3760"/>
    </location>
</feature>
<dbReference type="FunFam" id="1.10.8.710:FF:000003">
    <property type="entry name" value="Dynein axonemal heavy chain 5"/>
    <property type="match status" value="1"/>
</dbReference>
<dbReference type="GO" id="GO:0005524">
    <property type="term" value="F:ATP binding"/>
    <property type="evidence" value="ECO:0007669"/>
    <property type="project" value="UniProtKB-KW"/>
</dbReference>
<evidence type="ECO:0000313" key="17">
    <source>
        <dbReference type="EMBL" id="KAK6170753.1"/>
    </source>
</evidence>
<dbReference type="InterPro" id="IPR004273">
    <property type="entry name" value="Dynein_heavy_D6_P-loop"/>
</dbReference>
<dbReference type="Pfam" id="PF12774">
    <property type="entry name" value="AAA_6"/>
    <property type="match status" value="1"/>
</dbReference>
<dbReference type="FunFam" id="1.20.1270.280:FF:000002">
    <property type="entry name" value="Dynein heavy chain 5, axonemal"/>
    <property type="match status" value="1"/>
</dbReference>
<dbReference type="Gene3D" id="1.10.8.1220">
    <property type="match status" value="1"/>
</dbReference>
<dbReference type="FunFam" id="3.10.490.20:FF:000003">
    <property type="entry name" value="Dynein heavy chain 5, axonemal"/>
    <property type="match status" value="1"/>
</dbReference>
<dbReference type="GO" id="GO:0051959">
    <property type="term" value="F:dynein light intermediate chain binding"/>
    <property type="evidence" value="ECO:0007669"/>
    <property type="project" value="InterPro"/>
</dbReference>
<dbReference type="GO" id="GO:0008569">
    <property type="term" value="F:minus-end-directed microtubule motor activity"/>
    <property type="evidence" value="ECO:0007669"/>
    <property type="project" value="InterPro"/>
</dbReference>
<sequence>MADVERSEGLSEKEANKPDSPKPDQEVAPPLVSVKSDKDEKKAEDKTDSKPSSNVNKPKTKASLQPAKTVSKNTKNVILSGEAAKEMQKAAKANKDERRLMLDARHTYLFNQIGDSIGLDLATVEDFILGDDKFDLIGPFLQQNGSRKLMFFYQDINPSSSSAQKKLFLTNGDSEGLHGICLYFLRTTTKAITVANISQEVNFGMMDGSNGKILNGLEKHLAKVVLPALKSLEQWGSLSTENGSNPQIDDFLEQLEKFNKNLLSALDNMQGQVKLADNGTENILEGMNTVADYQTAAGNTETLEKMEELLSTWSKQIEQVLAESEQMRREADDIGPTAELAYWKSRMAKFNTLLEQMKSPKVKAVLGVLQVAKSKTLKIWKDLDGRITDAANEAKDNVKYLYTLDKFFGPLVKCTPATMVEHIPSLMNAIRMIYSISQYYNTSERMTSLFVKVTNQMITTCKAYINQGISKIWELPRDQLLKKLNECMKLNEEYQKQFQKTKQKLKENLNERQFEFSENYIFGKFDTFCKRLEKITDMVNTIEVFSGLADVKVEGIETIAVKYKTIVEATRKKNYDVLDHRKGEFDIDYMEFRNQIDNLRMSIQNFMDSWFQRSLSMEKAIELLGKFESIKGAQLDMNDKYMKVMMAYGRDLESIRKTYQKFKSEPTIPRNLPPIAGRIAWARQLYRKIESPMKIFKTKPEILKNTEAKKVIRNYNKMAGVLLEYEMLYHRGWYRAVEAAKSGLHASLLVQHPDTNEIYVNFDPQIMELIQEARCLQALNLDVPDAAKELIVKEESIKENHVALREMLNGYKDILSKIPTVLLPLITPFNKRVEEALAPGLSTLTWTSINLDGYIKNIYNVMTDLDKLSKTVTDILECRIEAVLQDMSLTALCDLPDDEAVTAEQFLNLTTNVVNLASESLASQSQLVERSVTELVEAIQSKLLPAEKVNLSAEEGYTCIQPDTKNKKQRCQECLPCSYYQILNYFTQRNTEALVKCTKLSLDTIKRRLQASNRYSLGDELKEDPKPPLFVVDVILAIPNVVVKPSLDDLQHTLNKAVQIILKASSNIPQWEHLMLHQKQQQKEAEMANADDKEDTAKMIPVTQIKPLDKIISDHKDVVKIVIQLNSIISTFKGDVQENLDGYTKYSELWTKTPDETVKEFMATNPLMSEIESQIKYYQRLETEVEEIHASFRVGSVIFQNDKLVLALVTETRNWKMAYAKALNEKCGRQMDEVLEFTENLMKKLSRPVKDLDDVRSHMAGLSEIRENEVRIDMTITPIEETYVLLNRYNIFFNDGNAERVDSLSYSWKKLNHQVTVVQEHLLQIQPAFKADLLAGVEQFKKDTDEYVAEYDASGPMEDGIVPREASDRLNIYQAKFDELYRKYTTYSGGEELFGLALTEYPDLMRIKKELNLLQKLYQLYNTVLENVNGYYDIAWADIDIDKINTELLDFQNRCRKLPKALKEWQAYEDLRKTIDDFNETCPLLEMMANKAMQGRHWERISQLTGHTLDVEADNFMLRDLMKAPLLQYKEDIEDICISAVKEKDIEAKLKQVINDWSTQNFEFTNFKTRGELLLKGDTIGETVALMEDSLMVLGSLLSNRYNAPFKPNIQEWVQKLTGTTEIIENWLIVQNLWIYLEAVFVGGDIAKQLPQEAKRFSNIDKSWQKIMARAHENVNVVICCVGDDTLGQLLPHLLEQLEICQKSLSGYLEKKRLLFPRFFFVSDPALLEILGQASDSHTIQNHLLSVFDNTRTVTFDEKVYDKIMEVNSQEGESVPLDSPVMAQGNVEVWLGELLETSRRSLHGIIKTASVAIQDSSFNLLEFEDHYPSQIGLLGIQMVWTRDSEDAINNARVDKKIMQTTNQKFLDMLNMLIDQTTTELTKMERTKYETLITIHVHQKDIFDDLYKLHVKSLNDFEWLKQSRFYFKEDTDQCIVSITDVDFSYQNEFLGCTDRLVITPLTDRCYITLSQALGMALGGAPAGPAGTGKTETTKDMGRCLGKYVVVFNCSDQMDYRGLGRIYKGLAQAGAWGCFDEFNRIELPVLSVAAQQIAIVLACKKERKNQFIFTDGDSVDMDPEFGIFLTMNPGYAGRQELPENLKINFRTVAMMVPDRAIIIRVKLASCGFMNNVVLAKKFYTLYKLCEEQLSKQVHYDFGLRNILSVLRTLGAFKRSNPEDSEATIVMRVLRDMNLSKLVDEDEPLFMSLIEDLFPGMTLDKAGYPDIEAAIQRQVEQAGLIHHDPWILKLIQLYETQNVRHGMMALGPTGAGKTKCIQALMKSMTDCGTPHKEMRMNPKAITAPQMFGRLDVSTNDWTDGIFSTLWRRTHKAKKGEHIWLVLDGPVDAIWIENLNSVLDDNKTLTLANGDRIPMAPNTKIIFEVHNIDNASPATVSRNGMVFMSSSVLDWDPILQGWLTERPPSQKDVIFDSFSNVFPQLYAYIMQALEPKMDILECSYIRQAIDLLEGLIPKGDDGKDIPRDHLNKLIVFAIMWSLGSLLELDDRKKMEEWLKQNSELPLPKTEGDATIFEYTVNESGEWQHWAERVPDYDYPADNTPEYTSILVPNVDNVRTDFLIETISKQGKSVLLIGEQGTAKTVMVQGYCGKYDPEAHLFKSFNFSSATTTQMFQRTIESYVDKRMGTTYGPPAGKKMTVFVDDINMPIINEWGDQVTNEITRQMMEYKGFYNLEKPGEFTNIVDIQVIAAMIHPGGGRNDIPQRLKRAFNIFNCTLPANSSIDKVFFTIGCGHFVKERGFMEEIGEQVKCLVPATRKLWQKVKVKMLPTPAKFHYVFNLRDLSRIWQGMLNTTSEVINNTSILMSLWKHECMRVICDRFTEMADKDWFEKTLMQVSEEECGSAMANSMHPEPYFVDFMREPPEPTGEEAEDADLDAPKIYEQVPSLDALADRLLSYQQQYNETVRGSKMDLVFFKDAMTNLVKISRIIRTPRGHALLVGVGGSGKQCLTRLASFIAGYSTFQITLTRSYNVSNLLEDLKALYRTAGQQGKGITFLFTDNEIKDEAFLEYMNNILSSGEVSGLFARDEMDEITQELIGVMKKEFPRRPPTAENLYDYYLSRVRLNLHVSLCFSPVGEKFRNRSLKFPGLISGCTMDWFQRWPKDALVAVSNHFLSDFDITCTPTVKQSVVNTMGSFQDSVAEVCIDYFQRYRRQTHVTPKSYLSFLSGYKNIYAEKKEEIGILANRMDTGLKKLIEASESVNILKKELAVKEKELAVASKKADEVLAIVTVKAQAAEKVKAQVQKVKDKAQGIVDAISADKAVAMGKLAAAKPALEAAEAALQTIKPAHISTVRKLGKPPHLIMRIMDCCMLLFQVRVDPVQMDPERPCVKPSWSEALKLMSKSNFLPSLLNFQKDLINEETVELMQPYLMMEDYNVESAKKVCGDVAGLASWTDAMAIFYGINKEVLPLKANLAVQEAKLNVAMTDLGNAQAQLDEKQAELDAVQAQFDAAMSQKQELMDDADACRRKMNNAEALINGLSGERVRWTEASKNFESQIIRLVGDVLLATGFLSYTGPFNQEFRNIMIKTWKKEMVHAKIPFTDDLNIVSMLVVNTTVSEWNLQGLPNDELSIQNGLIVTKAARFPLLIDPQGQGKTWIKNREKENELQITALNHKYFRTHLEDSLSLGRPLLIEDVGEELDPALDNVLEKNFIKSGKTLKVKVGDKEVDVMPGFKLYVTTKLANPAYTPEVSARTSIIDFTVTIKGLEDQLLGVVILTEKQELEAERTNLLEEVTNNKRKMKELEDNLLYRLTSTKGSLVEDDSLIEVLKVTKVTSEEVSEKLNIAAETEIKINTAREEFRPVASRGSILYFLIVEMSMVNVMYQTSLKQFLELFDLSMARSQKSPITGKRINNIIEYLTLLVFKYTCRGLYENDKFLFTILMTLKIEMAAGRVRPEEFQVFIKGGAALDLNAVEPKPKKWITDMTWLNLVELSRLPQFTQILSQVARNDKVWKAWFDEDAPEECPIPDGYGTQLDTFRKLLLIRSWCPDRTTPMARVYVGETMGAEMAEGVILNMEVLWEESNKRSPLACFLSMGSDPTDNIERLAKQKGLKCGAISMGQGQEIHARRLLQVSMAEGRWVLLQNCHLGLDFMDELLETVISTEVVHDQFRLWFTTEPHPKFPINLLQCSVKFTNEPPQGVKAGLKRTYAGVTQEQLEYTNLTQWKPMLYAVGFLHTTVQERRKFGPIGWNIPYEFNQSDFTATVQFIQNHLDDVDPKRGVNWITVRYMIGEVQYGGRVTDDYDKRLLNTYSKVWFSENMFQDSFQFYTGYKIPKCKTIDEYRTQIESLPLVDTPECFGLHPNADITYQTNTANEMLACIVNIQPKDAGSGGGETRESVVYKLADDMLEKLPGDYIPHEVKDRLKKMGLLQPINIFLRQEIDRMQKVLTLVRNTLKDLKLAIDGTIIMSENLRDALDNMYDARVPNNWKKISWESATLGFWFTDLLDRNAQFHSWLFDGRPNCFWMTGFFNPQGFLTAMRQEITRAHKGWALDLVTLENDVTKMMKEDIVSPPSEGVYVHGLHLDGAGWDRRNCRIIEPTPKVLYSLLPVVHVFATNQEKPKSATQYECPVYKKPRRTDLTYIFPLMLKTNKHPDHWILRGVALLCDTK</sequence>
<dbReference type="Gene3D" id="1.20.920.20">
    <property type="match status" value="1"/>
</dbReference>
<dbReference type="FunFam" id="1.10.8.720:FF:000004">
    <property type="entry name" value="Dynein heavy chain 5, axonemal"/>
    <property type="match status" value="1"/>
</dbReference>
<dbReference type="Pfam" id="PF18198">
    <property type="entry name" value="AAA_lid_11"/>
    <property type="match status" value="1"/>
</dbReference>
<dbReference type="Gene3D" id="1.10.8.710">
    <property type="match status" value="1"/>
</dbReference>
<evidence type="ECO:0000256" key="7">
    <source>
        <dbReference type="ARBA" id="ARBA00022840"/>
    </source>
</evidence>
<dbReference type="GO" id="GO:0007018">
    <property type="term" value="P:microtubule-based movement"/>
    <property type="evidence" value="ECO:0007669"/>
    <property type="project" value="InterPro"/>
</dbReference>
<evidence type="ECO:0000259" key="16">
    <source>
        <dbReference type="SMART" id="SM00382"/>
    </source>
</evidence>
<evidence type="ECO:0000313" key="18">
    <source>
        <dbReference type="Proteomes" id="UP001347796"/>
    </source>
</evidence>
<dbReference type="Gene3D" id="1.20.1270.280">
    <property type="match status" value="1"/>
</dbReference>
<dbReference type="FunFam" id="3.40.50.300:FF:000044">
    <property type="entry name" value="Dynein heavy chain 5, axonemal"/>
    <property type="match status" value="1"/>
</dbReference>
<evidence type="ECO:0000256" key="9">
    <source>
        <dbReference type="ARBA" id="ARBA00023054"/>
    </source>
</evidence>
<dbReference type="InterPro" id="IPR013594">
    <property type="entry name" value="Dynein_heavy_tail"/>
</dbReference>
<protein>
    <recommendedName>
        <fullName evidence="16">AAA+ ATPase domain-containing protein</fullName>
    </recommendedName>
</protein>
<gene>
    <name evidence="17" type="ORF">SNE40_019066</name>
</gene>
<keyword evidence="18" id="KW-1185">Reference proteome</keyword>
<feature type="domain" description="AAA+ ATPase" evidence="16">
    <location>
        <begin position="2581"/>
        <end position="2729"/>
    </location>
</feature>
<dbReference type="Gene3D" id="1.20.920.30">
    <property type="match status" value="1"/>
</dbReference>
<dbReference type="FunFam" id="3.40.50.300:FF:001221">
    <property type="entry name" value="Axonemal dynein heavy chain 8"/>
    <property type="match status" value="1"/>
</dbReference>
<dbReference type="Pfam" id="PF25007">
    <property type="entry name" value="DYH2-5-8_CC"/>
    <property type="match status" value="1"/>
</dbReference>
<feature type="domain" description="AAA+ ATPase" evidence="16">
    <location>
        <begin position="2256"/>
        <end position="2411"/>
    </location>
</feature>
<dbReference type="InterPro" id="IPR041589">
    <property type="entry name" value="DNAH3_AAA_lid_1"/>
</dbReference>
<keyword evidence="10" id="KW-0969">Cilium</keyword>
<dbReference type="Gene3D" id="3.10.490.20">
    <property type="match status" value="1"/>
</dbReference>
<keyword evidence="8" id="KW-0243">Dynein</keyword>
<feature type="compositionally biased region" description="Polar residues" evidence="15">
    <location>
        <begin position="51"/>
        <end position="74"/>
    </location>
</feature>
<evidence type="ECO:0000256" key="3">
    <source>
        <dbReference type="ARBA" id="ARBA00022490"/>
    </source>
</evidence>
<keyword evidence="6" id="KW-0547">Nucleotide-binding</keyword>
<feature type="coiled-coil region" evidence="14">
    <location>
        <begin position="477"/>
        <end position="511"/>
    </location>
</feature>
<feature type="coiled-coil region" evidence="14">
    <location>
        <begin position="3207"/>
        <end position="3234"/>
    </location>
</feature>
<dbReference type="FunFam" id="1.20.920.20:FF:000004">
    <property type="entry name" value="Dynein axonemal heavy chain 5"/>
    <property type="match status" value="1"/>
</dbReference>
<dbReference type="FunFam" id="1.20.58.1120:FF:000004">
    <property type="entry name" value="Dynein axonemal heavy chain 5"/>
    <property type="match status" value="1"/>
</dbReference>
<dbReference type="InterPro" id="IPR042228">
    <property type="entry name" value="Dynein_linker_3"/>
</dbReference>
<evidence type="ECO:0000256" key="5">
    <source>
        <dbReference type="ARBA" id="ARBA00022737"/>
    </source>
</evidence>
<dbReference type="PANTHER" id="PTHR46532">
    <property type="entry name" value="MALE FERTILITY FACTOR KL5"/>
    <property type="match status" value="1"/>
</dbReference>
<feature type="compositionally biased region" description="Basic and acidic residues" evidence="15">
    <location>
        <begin position="1"/>
        <end position="25"/>
    </location>
</feature>
<dbReference type="Pfam" id="PF12775">
    <property type="entry name" value="AAA_7"/>
    <property type="match status" value="1"/>
</dbReference>
<dbReference type="Pfam" id="PF17852">
    <property type="entry name" value="Dynein_AAA_lid"/>
    <property type="match status" value="1"/>
</dbReference>
<dbReference type="InterPro" id="IPR026983">
    <property type="entry name" value="DHC"/>
</dbReference>
<evidence type="ECO:0000256" key="12">
    <source>
        <dbReference type="ARBA" id="ARBA00023212"/>
    </source>
</evidence>
<feature type="region of interest" description="Disordered" evidence="15">
    <location>
        <begin position="1"/>
        <end position="74"/>
    </location>
</feature>
<dbReference type="Pfam" id="PF08393">
    <property type="entry name" value="DHC_N2"/>
    <property type="match status" value="1"/>
</dbReference>
<dbReference type="InterPro" id="IPR013602">
    <property type="entry name" value="Dynein_heavy_linker"/>
</dbReference>
<dbReference type="InterPro" id="IPR024743">
    <property type="entry name" value="Dynein_HC_stalk"/>
</dbReference>
<dbReference type="GO" id="GO:0005874">
    <property type="term" value="C:microtubule"/>
    <property type="evidence" value="ECO:0007669"/>
    <property type="project" value="UniProtKB-KW"/>
</dbReference>
<dbReference type="PANTHER" id="PTHR46532:SF13">
    <property type="entry name" value="CYTOPLASMIC DYNEIN 1 HEAVY CHAIN 1"/>
    <property type="match status" value="1"/>
</dbReference>
<comment type="caution">
    <text evidence="17">The sequence shown here is derived from an EMBL/GenBank/DDBJ whole genome shotgun (WGS) entry which is preliminary data.</text>
</comment>
<dbReference type="Proteomes" id="UP001347796">
    <property type="component" value="Unassembled WGS sequence"/>
</dbReference>
<comment type="subcellular location">
    <subcellularLocation>
        <location evidence="1">Cytoplasm</location>
        <location evidence="1">Cytoskeleton</location>
        <location evidence="1">Cilium axoneme</location>
    </subcellularLocation>
</comment>
<dbReference type="Gene3D" id="1.20.140.100">
    <property type="entry name" value="Dynein heavy chain, N-terminal domain 2"/>
    <property type="match status" value="1"/>
</dbReference>
<evidence type="ECO:0000256" key="11">
    <source>
        <dbReference type="ARBA" id="ARBA00023175"/>
    </source>
</evidence>
<dbReference type="InterPro" id="IPR027417">
    <property type="entry name" value="P-loop_NTPase"/>
</dbReference>
<dbReference type="InterPro" id="IPR043160">
    <property type="entry name" value="Dynein_C_barrel"/>
</dbReference>
<dbReference type="GO" id="GO:0097729">
    <property type="term" value="C:9+2 motile cilium"/>
    <property type="evidence" value="ECO:0007669"/>
    <property type="project" value="UniProtKB-ARBA"/>
</dbReference>
<dbReference type="EMBL" id="JAZGQO010000014">
    <property type="protein sequence ID" value="KAK6170753.1"/>
    <property type="molecule type" value="Genomic_DNA"/>
</dbReference>
<dbReference type="FunFam" id="3.40.50.300:FF:002141">
    <property type="entry name" value="Dynein heavy chain"/>
    <property type="match status" value="1"/>
</dbReference>
<dbReference type="FunFam" id="3.40.50.300:FF:000320">
    <property type="entry name" value="Dynein, axonemal, heavy chain 5"/>
    <property type="match status" value="1"/>
</dbReference>
<dbReference type="SMART" id="SM00382">
    <property type="entry name" value="AAA"/>
    <property type="match status" value="3"/>
</dbReference>
<dbReference type="Pfam" id="PF12781">
    <property type="entry name" value="AAA_9"/>
    <property type="match status" value="1"/>
</dbReference>
<keyword evidence="5" id="KW-0677">Repeat</keyword>
<evidence type="ECO:0000256" key="6">
    <source>
        <dbReference type="ARBA" id="ARBA00022741"/>
    </source>
</evidence>
<dbReference type="Gene3D" id="6.10.140.1060">
    <property type="match status" value="1"/>
</dbReference>
<dbReference type="Pfam" id="PF03028">
    <property type="entry name" value="Dynein_heavy"/>
    <property type="match status" value="1"/>
</dbReference>
<dbReference type="FunFam" id="1.20.920.30:FF:000004">
    <property type="entry name" value="Dynein axonemal heavy chain 5"/>
    <property type="match status" value="1"/>
</dbReference>
<evidence type="ECO:0000256" key="2">
    <source>
        <dbReference type="ARBA" id="ARBA00008887"/>
    </source>
</evidence>
<dbReference type="InterPro" id="IPR042219">
    <property type="entry name" value="AAA_lid_11_sf"/>
</dbReference>
<dbReference type="Pfam" id="PF18199">
    <property type="entry name" value="Dynein_C"/>
    <property type="match status" value="1"/>
</dbReference>
<dbReference type="Gene3D" id="1.10.472.130">
    <property type="match status" value="1"/>
</dbReference>
<dbReference type="Gene3D" id="1.20.58.1120">
    <property type="match status" value="1"/>
</dbReference>
<dbReference type="FunFam" id="1.10.8.1220:FF:000001">
    <property type="entry name" value="Dynein axonemal heavy chain 5"/>
    <property type="match status" value="1"/>
</dbReference>
<dbReference type="InterPro" id="IPR043157">
    <property type="entry name" value="Dynein_AAA1S"/>
</dbReference>
<dbReference type="InterPro" id="IPR041228">
    <property type="entry name" value="Dynein_C"/>
</dbReference>
<accession>A0AAN8J8L6</accession>
<dbReference type="InterPro" id="IPR024317">
    <property type="entry name" value="Dynein_heavy_chain_D4_dom"/>
</dbReference>
<dbReference type="Pfam" id="PF12780">
    <property type="entry name" value="AAA_8"/>
    <property type="match status" value="1"/>
</dbReference>
<dbReference type="InterPro" id="IPR042222">
    <property type="entry name" value="Dynein_2_N"/>
</dbReference>
<keyword evidence="3" id="KW-0963">Cytoplasm</keyword>
<dbReference type="FunFam" id="1.10.287.2620:FF:000003">
    <property type="entry name" value="Dynein, axonemal, heavy chain 5"/>
    <property type="match status" value="1"/>
</dbReference>
<feature type="coiled-coil region" evidence="14">
    <location>
        <begin position="303"/>
        <end position="330"/>
    </location>
</feature>
<keyword evidence="13" id="KW-0966">Cell projection</keyword>
<feature type="compositionally biased region" description="Basic and acidic residues" evidence="15">
    <location>
        <begin position="35"/>
        <end position="49"/>
    </location>
</feature>
<keyword evidence="4" id="KW-0493">Microtubule</keyword>
<dbReference type="Pfam" id="PF12777">
    <property type="entry name" value="MT"/>
    <property type="match status" value="1"/>
</dbReference>
<dbReference type="GO" id="GO:0005858">
    <property type="term" value="C:axonemal dynein complex"/>
    <property type="evidence" value="ECO:0007669"/>
    <property type="project" value="TreeGrafter"/>
</dbReference>
<dbReference type="InterPro" id="IPR041658">
    <property type="entry name" value="AAA_lid_11"/>
</dbReference>
<dbReference type="Gene3D" id="1.10.287.2620">
    <property type="match status" value="1"/>
</dbReference>
<organism evidence="17 18">
    <name type="scientific">Patella caerulea</name>
    <name type="common">Rayed Mediterranean limpet</name>
    <dbReference type="NCBI Taxonomy" id="87958"/>
    <lineage>
        <taxon>Eukaryota</taxon>
        <taxon>Metazoa</taxon>
        <taxon>Spiralia</taxon>
        <taxon>Lophotrochozoa</taxon>
        <taxon>Mollusca</taxon>
        <taxon>Gastropoda</taxon>
        <taxon>Patellogastropoda</taxon>
        <taxon>Patelloidea</taxon>
        <taxon>Patellidae</taxon>
        <taxon>Patella</taxon>
    </lineage>
</organism>
<keyword evidence="12" id="KW-0206">Cytoskeleton</keyword>
<dbReference type="InterPro" id="IPR003593">
    <property type="entry name" value="AAA+_ATPase"/>
</dbReference>
<evidence type="ECO:0000256" key="13">
    <source>
        <dbReference type="ARBA" id="ARBA00023273"/>
    </source>
</evidence>
<evidence type="ECO:0000256" key="4">
    <source>
        <dbReference type="ARBA" id="ARBA00022701"/>
    </source>
</evidence>
<dbReference type="FunFam" id="3.40.50.300:FF:000049">
    <property type="entry name" value="Dynein, axonemal, heavy chain 5"/>
    <property type="match status" value="1"/>
</dbReference>
<dbReference type="FunFam" id="3.20.180.20:FF:000001">
    <property type="entry name" value="Dynein axonemal heavy chain 5"/>
    <property type="match status" value="1"/>
</dbReference>
<dbReference type="Pfam" id="PF17857">
    <property type="entry name" value="AAA_lid_1"/>
    <property type="match status" value="1"/>
</dbReference>
<dbReference type="SUPFAM" id="SSF52540">
    <property type="entry name" value="P-loop containing nucleoside triphosphate hydrolases"/>
    <property type="match status" value="4"/>
</dbReference>
<dbReference type="InterPro" id="IPR035699">
    <property type="entry name" value="AAA_6"/>
</dbReference>
<keyword evidence="7" id="KW-0067">ATP-binding</keyword>
<evidence type="ECO:0000256" key="15">
    <source>
        <dbReference type="SAM" id="MobiDB-lite"/>
    </source>
</evidence>
<dbReference type="Gene3D" id="3.40.50.300">
    <property type="entry name" value="P-loop containing nucleotide triphosphate hydrolases"/>
    <property type="match status" value="5"/>
</dbReference>
<dbReference type="Gene3D" id="1.10.8.720">
    <property type="entry name" value="Region D6 of dynein motor"/>
    <property type="match status" value="1"/>
</dbReference>
<keyword evidence="11" id="KW-0505">Motor protein</keyword>
<dbReference type="GO" id="GO:0045505">
    <property type="term" value="F:dynein intermediate chain binding"/>
    <property type="evidence" value="ECO:0007669"/>
    <property type="project" value="InterPro"/>
</dbReference>
<reference evidence="17 18" key="1">
    <citation type="submission" date="2024-01" db="EMBL/GenBank/DDBJ databases">
        <title>The genome of the rayed Mediterranean limpet Patella caerulea (Linnaeus, 1758).</title>
        <authorList>
            <person name="Anh-Thu Weber A."/>
            <person name="Halstead-Nussloch G."/>
        </authorList>
    </citation>
    <scope>NUCLEOTIDE SEQUENCE [LARGE SCALE GENOMIC DNA]</scope>
    <source>
        <strain evidence="17">AATW-2023a</strain>
        <tissue evidence="17">Whole specimen</tissue>
    </source>
</reference>
<dbReference type="InterPro" id="IPR041466">
    <property type="entry name" value="Dynein_AAA5_ext"/>
</dbReference>
<evidence type="ECO:0000256" key="8">
    <source>
        <dbReference type="ARBA" id="ARBA00023017"/>
    </source>
</evidence>
<evidence type="ECO:0000256" key="10">
    <source>
        <dbReference type="ARBA" id="ARBA00023069"/>
    </source>
</evidence>
<dbReference type="Pfam" id="PF08385">
    <property type="entry name" value="DHC_N1"/>
    <property type="match status" value="1"/>
</dbReference>
<name>A0AAN8J8L6_PATCE</name>
<proteinExistence type="inferred from homology"/>
<feature type="domain" description="AAA+ ATPase" evidence="16">
    <location>
        <begin position="1976"/>
        <end position="2113"/>
    </location>
</feature>
<dbReference type="InterPro" id="IPR035706">
    <property type="entry name" value="AAA_9"/>
</dbReference>
<dbReference type="InterPro" id="IPR056759">
    <property type="entry name" value="DYH2-5-8_CC"/>
</dbReference>
<dbReference type="Gene3D" id="3.20.180.20">
    <property type="entry name" value="Dynein heavy chain, N-terminal domain 2"/>
    <property type="match status" value="1"/>
</dbReference>
<comment type="similarity">
    <text evidence="2">Belongs to the dynein heavy chain family.</text>
</comment>
<dbReference type="FunFam" id="3.40.50.300:FF:000543">
    <property type="entry name" value="Dynein axonemal heavy chain 5"/>
    <property type="match status" value="1"/>
</dbReference>
<evidence type="ECO:0000256" key="1">
    <source>
        <dbReference type="ARBA" id="ARBA00004430"/>
    </source>
</evidence>
<feature type="coiled-coil region" evidence="14">
    <location>
        <begin position="3434"/>
        <end position="3496"/>
    </location>
</feature>